<feature type="transmembrane region" description="Helical" evidence="1">
    <location>
        <begin position="239"/>
        <end position="260"/>
    </location>
</feature>
<evidence type="ECO:0000313" key="22">
    <source>
        <dbReference type="Proteomes" id="UP000522199"/>
    </source>
</evidence>
<dbReference type="Proteomes" id="UP000272537">
    <property type="component" value="Unassembled WGS sequence"/>
</dbReference>
<proteinExistence type="predicted"/>
<dbReference type="EMBL" id="AABBZO010000002">
    <property type="protein sequence ID" value="EAG4461059.1"/>
    <property type="molecule type" value="Genomic_DNA"/>
</dbReference>
<reference evidence="11 21" key="6">
    <citation type="submission" date="2019-09" db="EMBL/GenBank/DDBJ databases">
        <authorList>
            <consortium name="PulseNet: The National Subtyping Network for Foodborne Disease Surveillance"/>
            <person name="Tarr C.L."/>
            <person name="Trees E."/>
            <person name="Katz L.S."/>
            <person name="Carleton-Romer H.A."/>
            <person name="Stroika S."/>
            <person name="Kucerova Z."/>
            <person name="Roache K.F."/>
            <person name="Sabol A.L."/>
            <person name="Besser J."/>
            <person name="Gerner-Smidt P."/>
        </authorList>
    </citation>
    <scope>NUCLEOTIDE SEQUENCE [LARGE SCALE GENOMIC DNA]</scope>
    <source>
        <strain evidence="11 21">PNUSAL005692</strain>
    </source>
</reference>
<dbReference type="InterPro" id="IPR012867">
    <property type="entry name" value="DUF1648"/>
</dbReference>
<keyword evidence="1" id="KW-0812">Transmembrane</keyword>
<dbReference type="EMBL" id="AAAIXK010000022">
    <property type="protein sequence ID" value="EAC5552101.1"/>
    <property type="molecule type" value="Genomic_DNA"/>
</dbReference>
<reference evidence="15" key="2">
    <citation type="journal article" date="2018" name="Genome Biol.">
        <title>SKESA: strategic k-mer extension for scrupulous assemblies.</title>
        <authorList>
            <person name="Souvorov A."/>
            <person name="Agarwala R."/>
            <person name="Lipman D.J."/>
        </authorList>
    </citation>
    <scope>NUCLEOTIDE SEQUENCE [LARGE SCALE GENOMIC DNA]</scope>
    <source>
        <strain evidence="15">09CEB371LM</strain>
    </source>
</reference>
<evidence type="ECO:0000313" key="12">
    <source>
        <dbReference type="EMBL" id="ECY9784699.1"/>
    </source>
</evidence>
<evidence type="ECO:0000313" key="5">
    <source>
        <dbReference type="EMBL" id="EAC5552101.1"/>
    </source>
</evidence>
<evidence type="ECO:0000313" key="20">
    <source>
        <dbReference type="Proteomes" id="UP000467536"/>
    </source>
</evidence>
<keyword evidence="1" id="KW-1133">Transmembrane helix</keyword>
<evidence type="ECO:0000313" key="6">
    <source>
        <dbReference type="EMBL" id="EAG4461059.1"/>
    </source>
</evidence>
<dbReference type="EMBL" id="QXLS01000001">
    <property type="protein sequence ID" value="RKA10798.1"/>
    <property type="molecule type" value="Genomic_DNA"/>
</dbReference>
<dbReference type="EMBL" id="AABGUK010000001">
    <property type="protein sequence ID" value="EAH4240751.1"/>
    <property type="molecule type" value="Genomic_DNA"/>
</dbReference>
<evidence type="ECO:0000313" key="7">
    <source>
        <dbReference type="EMBL" id="EAG9387615.1"/>
    </source>
</evidence>
<dbReference type="EMBL" id="AABGUK010000013">
    <property type="protein sequence ID" value="EAH4243333.1"/>
    <property type="molecule type" value="Genomic_DNA"/>
</dbReference>
<dbReference type="Proteomes" id="UP000489121">
    <property type="component" value="Unassembled WGS sequence"/>
</dbReference>
<keyword evidence="1" id="KW-0472">Membrane</keyword>
<evidence type="ECO:0000259" key="2">
    <source>
        <dbReference type="Pfam" id="PF07853"/>
    </source>
</evidence>
<evidence type="ECO:0000256" key="1">
    <source>
        <dbReference type="SAM" id="Phobius"/>
    </source>
</evidence>
<dbReference type="EMBL" id="AABEKY010000004">
    <property type="protein sequence ID" value="EAG9387615.1"/>
    <property type="molecule type" value="Genomic_DNA"/>
</dbReference>
<feature type="domain" description="DUF1648" evidence="2">
    <location>
        <begin position="148"/>
        <end position="197"/>
    </location>
</feature>
<evidence type="ECO:0000313" key="9">
    <source>
        <dbReference type="EMBL" id="EAH4240751.1"/>
    </source>
</evidence>
<evidence type="ECO:0000313" key="23">
    <source>
        <dbReference type="Proteomes" id="UP000527632"/>
    </source>
</evidence>
<organism evidence="13 20">
    <name type="scientific">Listeria monocytogenes</name>
    <dbReference type="NCBI Taxonomy" id="1639"/>
    <lineage>
        <taxon>Bacteria</taxon>
        <taxon>Bacillati</taxon>
        <taxon>Bacillota</taxon>
        <taxon>Bacilli</taxon>
        <taxon>Bacillales</taxon>
        <taxon>Listeriaceae</taxon>
        <taxon>Listeria</taxon>
    </lineage>
</organism>
<dbReference type="EMBL" id="AAAIXK010000001">
    <property type="protein sequence ID" value="EAC5549129.1"/>
    <property type="molecule type" value="Genomic_DNA"/>
</dbReference>
<evidence type="ECO:0000313" key="10">
    <source>
        <dbReference type="EMBL" id="EAH4243333.1"/>
    </source>
</evidence>
<dbReference type="PANTHER" id="PTHR37810:SF9">
    <property type="entry name" value="MEMBRANE PROTEIN"/>
    <property type="match status" value="1"/>
</dbReference>
<evidence type="ECO:0000313" key="11">
    <source>
        <dbReference type="EMBL" id="ECY9782014.1"/>
    </source>
</evidence>
<dbReference type="PIRSF" id="PIRSF032908">
    <property type="entry name" value="UCP032908"/>
    <property type="match status" value="1"/>
</dbReference>
<dbReference type="EMBL" id="AALGDA010000006">
    <property type="protein sequence ID" value="ECY9782014.1"/>
    <property type="molecule type" value="Genomic_DNA"/>
</dbReference>
<accession>A0A0B8QX80</accession>
<dbReference type="RefSeq" id="WP_003734295.1">
    <property type="nucleotide sequence ID" value="NC_021825.2"/>
</dbReference>
<dbReference type="Pfam" id="PF07853">
    <property type="entry name" value="DUF1648"/>
    <property type="match status" value="1"/>
</dbReference>
<dbReference type="Pfam" id="PF19124">
    <property type="entry name" value="DUF5808"/>
    <property type="match status" value="1"/>
</dbReference>
<dbReference type="InterPro" id="IPR043831">
    <property type="entry name" value="DUF5808"/>
</dbReference>
<feature type="transmembrane region" description="Helical" evidence="1">
    <location>
        <begin position="80"/>
        <end position="102"/>
    </location>
</feature>
<dbReference type="Proteomes" id="UP000527632">
    <property type="component" value="Unassembled WGS sequence"/>
</dbReference>
<evidence type="ECO:0000313" key="24">
    <source>
        <dbReference type="Proteomes" id="UP000528151"/>
    </source>
</evidence>
<evidence type="ECO:0000313" key="21">
    <source>
        <dbReference type="Proteomes" id="UP000489121"/>
    </source>
</evidence>
<name>A0A0B8QX80_LISMN</name>
<evidence type="ECO:0000313" key="19">
    <source>
        <dbReference type="Proteomes" id="UP000365297"/>
    </source>
</evidence>
<reference evidence="7 22" key="4">
    <citation type="submission" date="2019-04" db="EMBL/GenBank/DDBJ databases">
        <authorList>
            <consortium name="GenomeTrakr network: Whole genome sequencing for foodborne pathogen traceback"/>
        </authorList>
    </citation>
    <scope>NUCLEOTIDE SEQUENCE [LARGE SCALE GENOMIC DNA]</scope>
    <source>
        <strain evidence="7 22">CFSAN072474</strain>
    </source>
</reference>
<dbReference type="KEGG" id="lmok:CQ02_04770"/>
<reference evidence="19 24" key="3">
    <citation type="submission" date="2018-06" db="EMBL/GenBank/DDBJ databases">
        <authorList>
            <consortium name="GenomeTrakr: Next Generation Sequencing Network for Food Pathogen Tracability"/>
        </authorList>
    </citation>
    <scope>NUCLEOTIDE SEQUENCE [LARGE SCALE GENOMIC DNA]</scope>
    <source>
        <strain evidence="6 24">CFSAN063727</strain>
        <strain evidence="4 19">FDA00007096</strain>
        <strain evidence="9 23">LS1344</strain>
    </source>
</reference>
<reference evidence="17 18" key="1">
    <citation type="journal article" date="2018" name="BMC Genomics">
        <title>Genes significantly associated with lineage II food isolates of Listeria monocytogenes.</title>
        <authorList>
            <person name="Pirone-Davies C."/>
            <person name="Chen Y."/>
            <person name="Pightling A."/>
            <person name="Ryan G."/>
            <person name="Wang Y."/>
            <person name="Yao K."/>
            <person name="Hoffmann M."/>
            <person name="Allard M.W."/>
        </authorList>
    </citation>
    <scope>NUCLEOTIDE SEQUENCE [LARGE SCALE GENOMIC DNA]</scope>
    <source>
        <strain evidence="17 18">PNUSAL000550</strain>
    </source>
</reference>
<dbReference type="Proteomes" id="UP000522199">
    <property type="component" value="Unassembled WGS sequence"/>
</dbReference>
<feature type="transmembrane region" description="Helical" evidence="1">
    <location>
        <begin position="55"/>
        <end position="74"/>
    </location>
</feature>
<dbReference type="EMBL" id="DAAEEB010000031">
    <property type="protein sequence ID" value="HAA8054769.1"/>
    <property type="molecule type" value="Genomic_DNA"/>
</dbReference>
<evidence type="ECO:0000259" key="3">
    <source>
        <dbReference type="Pfam" id="PF19124"/>
    </source>
</evidence>
<dbReference type="EMBL" id="AANEHK010000003">
    <property type="protein sequence ID" value="EDO0985272.1"/>
    <property type="molecule type" value="Genomic_DNA"/>
</dbReference>
<feature type="transmembrane region" description="Helical" evidence="1">
    <location>
        <begin position="6"/>
        <end position="24"/>
    </location>
</feature>
<dbReference type="GO" id="GO:0009636">
    <property type="term" value="P:response to toxic substance"/>
    <property type="evidence" value="ECO:0007669"/>
    <property type="project" value="TreeGrafter"/>
</dbReference>
<gene>
    <name evidence="4" type="ORF">ARY78_01625</name>
    <name evidence="5" type="ORF">ARY78_16965</name>
    <name evidence="6" type="ORF">CA369_02040</name>
    <name evidence="7" type="ORF">CW845_08955</name>
    <name evidence="8" type="ORF">CW845_15455</name>
    <name evidence="17" type="ORF">DYZ80_00326</name>
    <name evidence="9" type="ORF">E5F58_01895</name>
    <name evidence="10" type="ORF">E5F58_15205</name>
    <name evidence="11" type="ORF">F6515_03305</name>
    <name evidence="12" type="ORF">F6515_17180</name>
    <name evidence="13" type="ORF">FV747_04570</name>
    <name evidence="14" type="ORF">FV747_15635</name>
    <name evidence="15" type="ORF">GHH22_07505</name>
    <name evidence="16" type="ORF">GHH22_16675</name>
</gene>
<evidence type="ECO:0000313" key="13">
    <source>
        <dbReference type="EMBL" id="EDO0985272.1"/>
    </source>
</evidence>
<evidence type="ECO:0000313" key="14">
    <source>
        <dbReference type="EMBL" id="EDO0987415.1"/>
    </source>
</evidence>
<evidence type="ECO:0000313" key="18">
    <source>
        <dbReference type="Proteomes" id="UP000272537"/>
    </source>
</evidence>
<dbReference type="EMBL" id="AABEKY010000030">
    <property type="protein sequence ID" value="EAG9388870.1"/>
    <property type="molecule type" value="Genomic_DNA"/>
</dbReference>
<feature type="transmembrane region" description="Helical" evidence="1">
    <location>
        <begin position="140"/>
        <end position="164"/>
    </location>
</feature>
<evidence type="ECO:0000313" key="17">
    <source>
        <dbReference type="EMBL" id="RKA10798.1"/>
    </source>
</evidence>
<dbReference type="EMBL" id="AALGDA010000205">
    <property type="protein sequence ID" value="ECY9784699.1"/>
    <property type="molecule type" value="Genomic_DNA"/>
</dbReference>
<evidence type="ECO:0000313" key="16">
    <source>
        <dbReference type="EMBL" id="HAA8054769.1"/>
    </source>
</evidence>
<feature type="transmembrane region" description="Helical" evidence="1">
    <location>
        <begin position="188"/>
        <end position="210"/>
    </location>
</feature>
<evidence type="ECO:0000313" key="8">
    <source>
        <dbReference type="EMBL" id="EAG9388870.1"/>
    </source>
</evidence>
<dbReference type="PANTHER" id="PTHR37810">
    <property type="entry name" value="IMMUNITY PROTEIN SDPI"/>
    <property type="match status" value="1"/>
</dbReference>
<reference evidence="13 20" key="5">
    <citation type="submission" date="2019-08" db="EMBL/GenBank/DDBJ databases">
        <authorList>
            <person name="Ashton P.M."/>
            <person name="Dallman T."/>
            <person name="Nair S."/>
            <person name="De Pinna E."/>
            <person name="Peters T."/>
            <person name="Grant K."/>
        </authorList>
    </citation>
    <scope>NUCLEOTIDE SEQUENCE [LARGE SCALE GENOMIC DNA]</scope>
    <source>
        <strain evidence="13 20">788324</strain>
    </source>
</reference>
<dbReference type="EMBL" id="DAAEEB010000004">
    <property type="protein sequence ID" value="HAA8053000.1"/>
    <property type="molecule type" value="Genomic_DNA"/>
</dbReference>
<evidence type="ECO:0000313" key="15">
    <source>
        <dbReference type="EMBL" id="HAA8053000.1"/>
    </source>
</evidence>
<dbReference type="AlphaFoldDB" id="A0A0B8QX80"/>
<protein>
    <submittedName>
        <fullName evidence="13">DUF1648 domain-containing protein</fullName>
    </submittedName>
</protein>
<feature type="transmembrane region" description="Helical" evidence="1">
    <location>
        <begin position="348"/>
        <end position="366"/>
    </location>
</feature>
<dbReference type="EMBL" id="AANEHK010000043">
    <property type="protein sequence ID" value="EDO0987415.1"/>
    <property type="molecule type" value="Genomic_DNA"/>
</dbReference>
<reference evidence="15" key="7">
    <citation type="submission" date="2019-10" db="EMBL/GenBank/DDBJ databases">
        <authorList>
            <consortium name="NCBI Pathogen Detection Project"/>
        </authorList>
    </citation>
    <scope>NUCLEOTIDE SEQUENCE</scope>
    <source>
        <strain evidence="15">09CEB371LM</strain>
    </source>
</reference>
<feature type="transmembrane region" description="Helical" evidence="1">
    <location>
        <begin position="266"/>
        <end position="287"/>
    </location>
</feature>
<comment type="caution">
    <text evidence="13">The sequence shown here is derived from an EMBL/GenBank/DDBJ whole genome shotgun (WGS) entry which is preliminary data.</text>
</comment>
<evidence type="ECO:0000313" key="4">
    <source>
        <dbReference type="EMBL" id="EAC5549129.1"/>
    </source>
</evidence>
<dbReference type="Proteomes" id="UP000528151">
    <property type="component" value="Unassembled WGS sequence"/>
</dbReference>
<feature type="domain" description="DUF5808" evidence="3">
    <location>
        <begin position="325"/>
        <end position="350"/>
    </location>
</feature>
<sequence>MEIIIYIFVSIAIISLQAITPFVIRKSECFGVNVGERANRNAELTRLKKQYVGQVVLWTSFVAIIGIALIQGFHSSENTQAGIFIASMFSQLIVSFIIYYRFHHTTLQWKRDKIEAGEISTNSIIMVDTSFHRRKMVISYTWFVVPLLIFIITLAITVVFYPVAPADFPIHFDMSGAVTDTVAKSPRVVLLLPMMQLGMIALFIFINFVIARSKQSVENENPTDSLKRGLLFRQVSSKAMLIMCTIMVIDFLIMQVVTLLALPAEWMMITMIISVVLILFGTVLLAVKVGQGGSRLKFADQPDGVNKPIRDDDSFWKAGVIYFNRNDPALFVEKRFGIGWTINTARPVAWLSFIIIIAVIILISILF</sequence>
<dbReference type="Proteomes" id="UP000467536">
    <property type="component" value="Unassembled WGS sequence"/>
</dbReference>
<dbReference type="Proteomes" id="UP000365297">
    <property type="component" value="Unassembled WGS sequence"/>
</dbReference>
<dbReference type="InterPro" id="IPR014574">
    <property type="entry name" value="UCP032908"/>
</dbReference>
<dbReference type="Proteomes" id="UP000840039">
    <property type="component" value="Unassembled WGS sequence"/>
</dbReference>